<gene>
    <name evidence="1" type="ORF">AREALGSMS7_05020</name>
</gene>
<reference evidence="1 2" key="1">
    <citation type="submission" date="2017-07" db="EMBL/GenBank/DDBJ databases">
        <title>Genome Sequence of Arenibacter algicola Strain SMS7 Isolated from a culture of the Diatom Skeletonema marinoi.</title>
        <authorList>
            <person name="Topel M."/>
            <person name="Pinder M.I.M."/>
            <person name="Johansson O.N."/>
            <person name="Kourtchenko O."/>
            <person name="Godhe A."/>
            <person name="Clarke A.K."/>
        </authorList>
    </citation>
    <scope>NUCLEOTIDE SEQUENCE [LARGE SCALE GENOMIC DNA]</scope>
    <source>
        <strain evidence="1 2">SMS7</strain>
        <plasmid evidence="2">Plasmid psms7</plasmid>
    </source>
</reference>
<name>A0A221V4A0_9FLAO</name>
<dbReference type="AlphaFoldDB" id="A0A221V4A0"/>
<proteinExistence type="predicted"/>
<dbReference type="KEGG" id="aalg:AREALGSMS7_05020"/>
<evidence type="ECO:0000313" key="1">
    <source>
        <dbReference type="EMBL" id="ASO08393.1"/>
    </source>
</evidence>
<dbReference type="RefSeq" id="WP_157731018.1">
    <property type="nucleotide sequence ID" value="NZ_CP022516.1"/>
</dbReference>
<dbReference type="Proteomes" id="UP000204551">
    <property type="component" value="Plasmid pSMS7"/>
</dbReference>
<evidence type="ECO:0008006" key="3">
    <source>
        <dbReference type="Google" id="ProtNLM"/>
    </source>
</evidence>
<protein>
    <recommendedName>
        <fullName evidence="3">Transcriptional regulator</fullName>
    </recommendedName>
</protein>
<geneLocation type="plasmid" evidence="2">
    <name>psms7</name>
</geneLocation>
<accession>A0A221V4A0</accession>
<keyword evidence="1" id="KW-0614">Plasmid</keyword>
<sequence length="67" mass="8014">MDYGQNHLRDWLKERPCLSIGCIERTCNMTKDTLRHFINERRGVPEKFIAPLIKELSRYGYVPMDEE</sequence>
<organism evidence="1 2">
    <name type="scientific">Arenibacter algicola</name>
    <dbReference type="NCBI Taxonomy" id="616991"/>
    <lineage>
        <taxon>Bacteria</taxon>
        <taxon>Pseudomonadati</taxon>
        <taxon>Bacteroidota</taxon>
        <taxon>Flavobacteriia</taxon>
        <taxon>Flavobacteriales</taxon>
        <taxon>Flavobacteriaceae</taxon>
        <taxon>Arenibacter</taxon>
    </lineage>
</organism>
<evidence type="ECO:0000313" key="2">
    <source>
        <dbReference type="Proteomes" id="UP000204551"/>
    </source>
</evidence>
<dbReference type="EMBL" id="CP022516">
    <property type="protein sequence ID" value="ASO08393.1"/>
    <property type="molecule type" value="Genomic_DNA"/>
</dbReference>